<organism evidence="1 2">
    <name type="scientific">Dentiscutata erythropus</name>
    <dbReference type="NCBI Taxonomy" id="1348616"/>
    <lineage>
        <taxon>Eukaryota</taxon>
        <taxon>Fungi</taxon>
        <taxon>Fungi incertae sedis</taxon>
        <taxon>Mucoromycota</taxon>
        <taxon>Glomeromycotina</taxon>
        <taxon>Glomeromycetes</taxon>
        <taxon>Diversisporales</taxon>
        <taxon>Gigasporaceae</taxon>
        <taxon>Dentiscutata</taxon>
    </lineage>
</organism>
<evidence type="ECO:0000313" key="2">
    <source>
        <dbReference type="Proteomes" id="UP000789405"/>
    </source>
</evidence>
<proteinExistence type="predicted"/>
<dbReference type="EMBL" id="CAJVPY010005595">
    <property type="protein sequence ID" value="CAG8646570.1"/>
    <property type="molecule type" value="Genomic_DNA"/>
</dbReference>
<feature type="non-terminal residue" evidence="1">
    <location>
        <position position="96"/>
    </location>
</feature>
<comment type="caution">
    <text evidence="1">The sequence shown here is derived from an EMBL/GenBank/DDBJ whole genome shotgun (WGS) entry which is preliminary data.</text>
</comment>
<name>A0A9N9DMQ9_9GLOM</name>
<reference evidence="1" key="1">
    <citation type="submission" date="2021-06" db="EMBL/GenBank/DDBJ databases">
        <authorList>
            <person name="Kallberg Y."/>
            <person name="Tangrot J."/>
            <person name="Rosling A."/>
        </authorList>
    </citation>
    <scope>NUCLEOTIDE SEQUENCE</scope>
    <source>
        <strain evidence="1">MA453B</strain>
    </source>
</reference>
<evidence type="ECO:0000313" key="1">
    <source>
        <dbReference type="EMBL" id="CAG8646570.1"/>
    </source>
</evidence>
<gene>
    <name evidence="1" type="ORF">DERYTH_LOCUS9950</name>
</gene>
<dbReference type="Proteomes" id="UP000789405">
    <property type="component" value="Unassembled WGS sequence"/>
</dbReference>
<accession>A0A9N9DMQ9</accession>
<keyword evidence="2" id="KW-1185">Reference proteome</keyword>
<protein>
    <submittedName>
        <fullName evidence="1">14249_t:CDS:1</fullName>
    </submittedName>
</protein>
<dbReference type="AlphaFoldDB" id="A0A9N9DMQ9"/>
<sequence>TTLADNVTEKISSSMALDEKKPIVVAESTNHTSSSVIISRATGTGSKIRLSGKLARWKLHRTSPSTQIKVRNTENNLPKQKLKTFADSHQINTEES</sequence>